<keyword evidence="2" id="KW-0479">Metal-binding</keyword>
<dbReference type="AlphaFoldDB" id="A0A1F5S750"/>
<feature type="binding site" description="in other chain" evidence="11">
    <location>
        <position position="321"/>
    </location>
    <ligand>
        <name>K(+)</name>
        <dbReference type="ChEBI" id="CHEBI:29103"/>
        <note>ligand shared between two tetrameric partners</note>
    </ligand>
</feature>
<dbReference type="PIRSF" id="PIRSF000130">
    <property type="entry name" value="IMPDH"/>
    <property type="match status" value="1"/>
</dbReference>
<evidence type="ECO:0000256" key="11">
    <source>
        <dbReference type="PIRSR" id="PIRSR000130-4"/>
    </source>
</evidence>
<evidence type="ECO:0000256" key="2">
    <source>
        <dbReference type="ARBA" id="ARBA00022723"/>
    </source>
</evidence>
<feature type="binding site" description="in other chain" evidence="11">
    <location>
        <position position="316"/>
    </location>
    <ligand>
        <name>K(+)</name>
        <dbReference type="ChEBI" id="CHEBI:29103"/>
        <note>ligand shared between two tetrameric partners</note>
    </ligand>
</feature>
<evidence type="ECO:0000259" key="14">
    <source>
        <dbReference type="PROSITE" id="PS51371"/>
    </source>
</evidence>
<dbReference type="GO" id="GO:0046872">
    <property type="term" value="F:metal ion binding"/>
    <property type="evidence" value="ECO:0007669"/>
    <property type="project" value="UniProtKB-KW"/>
</dbReference>
<dbReference type="CDD" id="cd04601">
    <property type="entry name" value="CBS_pair_IMPDH"/>
    <property type="match status" value="1"/>
</dbReference>
<evidence type="ECO:0000256" key="12">
    <source>
        <dbReference type="PROSITE-ProRule" id="PRU00703"/>
    </source>
</evidence>
<dbReference type="SUPFAM" id="SSF54631">
    <property type="entry name" value="CBS-domain pair"/>
    <property type="match status" value="1"/>
</dbReference>
<reference evidence="15 16" key="1">
    <citation type="journal article" date="2016" name="Nat. Commun.">
        <title>Thousands of microbial genomes shed light on interconnected biogeochemical processes in an aquifer system.</title>
        <authorList>
            <person name="Anantharaman K."/>
            <person name="Brown C.T."/>
            <person name="Hug L.A."/>
            <person name="Sharon I."/>
            <person name="Castelle C.J."/>
            <person name="Probst A.J."/>
            <person name="Thomas B.C."/>
            <person name="Singh A."/>
            <person name="Wilkins M.J."/>
            <person name="Karaoz U."/>
            <person name="Brodie E.L."/>
            <person name="Williams K.H."/>
            <person name="Hubbard S.S."/>
            <person name="Banfield J.F."/>
        </authorList>
    </citation>
    <scope>NUCLEOTIDE SEQUENCE [LARGE SCALE GENOMIC DNA]</scope>
</reference>
<keyword evidence="3" id="KW-0332">GMP biosynthesis</keyword>
<evidence type="ECO:0000256" key="3">
    <source>
        <dbReference type="ARBA" id="ARBA00022749"/>
    </source>
</evidence>
<comment type="caution">
    <text evidence="15">The sequence shown here is derived from an EMBL/GenBank/DDBJ whole genome shotgun (WGS) entry which is preliminary data.</text>
</comment>
<evidence type="ECO:0000256" key="5">
    <source>
        <dbReference type="ARBA" id="ARBA00022958"/>
    </source>
</evidence>
<dbReference type="GO" id="GO:0003938">
    <property type="term" value="F:IMP dehydrogenase activity"/>
    <property type="evidence" value="ECO:0007669"/>
    <property type="project" value="InterPro"/>
</dbReference>
<gene>
    <name evidence="15" type="ORF">A2Y83_05545</name>
</gene>
<feature type="active site" description="Thioimidate intermediate" evidence="9">
    <location>
        <position position="321"/>
    </location>
</feature>
<dbReference type="STRING" id="1797985.A2Y83_05545"/>
<dbReference type="GO" id="GO:0006177">
    <property type="term" value="P:GMP biosynthetic process"/>
    <property type="evidence" value="ECO:0007669"/>
    <property type="project" value="UniProtKB-KW"/>
</dbReference>
<keyword evidence="8 12" id="KW-0129">CBS domain</keyword>
<dbReference type="SUPFAM" id="SSF51412">
    <property type="entry name" value="Inosine monophosphate dehydrogenase (IMPDH)"/>
    <property type="match status" value="1"/>
</dbReference>
<dbReference type="InterPro" id="IPR005990">
    <property type="entry name" value="IMP_DH"/>
</dbReference>
<dbReference type="PROSITE" id="PS51371">
    <property type="entry name" value="CBS"/>
    <property type="match status" value="1"/>
</dbReference>
<dbReference type="Pfam" id="PF00478">
    <property type="entry name" value="IMPDH"/>
    <property type="match status" value="1"/>
</dbReference>
<dbReference type="InterPro" id="IPR013785">
    <property type="entry name" value="Aldolase_TIM"/>
</dbReference>
<comment type="similarity">
    <text evidence="1 13">Belongs to the IMPDH/GMPR family.</text>
</comment>
<protein>
    <submittedName>
        <fullName evidence="15">IMP dehydrogenase</fullName>
    </submittedName>
</protein>
<keyword evidence="4" id="KW-0658">Purine biosynthesis</keyword>
<evidence type="ECO:0000256" key="1">
    <source>
        <dbReference type="ARBA" id="ARBA00005502"/>
    </source>
</evidence>
<feature type="binding site" description="in other chain" evidence="11">
    <location>
        <position position="318"/>
    </location>
    <ligand>
        <name>K(+)</name>
        <dbReference type="ChEBI" id="CHEBI:29103"/>
        <note>ligand shared between two tetrameric partners</note>
    </ligand>
</feature>
<dbReference type="Gene3D" id="3.20.20.70">
    <property type="entry name" value="Aldolase class I"/>
    <property type="match status" value="1"/>
</dbReference>
<evidence type="ECO:0000256" key="10">
    <source>
        <dbReference type="PIRSR" id="PIRSR000130-3"/>
    </source>
</evidence>
<organism evidence="15 16">
    <name type="scientific">Candidatus Falkowbacteria bacterium RBG_13_39_14</name>
    <dbReference type="NCBI Taxonomy" id="1797985"/>
    <lineage>
        <taxon>Bacteria</taxon>
        <taxon>Candidatus Falkowiibacteriota</taxon>
    </lineage>
</organism>
<evidence type="ECO:0000256" key="13">
    <source>
        <dbReference type="RuleBase" id="RU003927"/>
    </source>
</evidence>
<dbReference type="CDD" id="cd00381">
    <property type="entry name" value="IMPDH"/>
    <property type="match status" value="1"/>
</dbReference>
<feature type="active site" description="Proton acceptor" evidence="9">
    <location>
        <position position="418"/>
    </location>
</feature>
<keyword evidence="7 10" id="KW-0520">NAD</keyword>
<accession>A0A1F5S750</accession>
<evidence type="ECO:0000256" key="6">
    <source>
        <dbReference type="ARBA" id="ARBA00023002"/>
    </source>
</evidence>
<keyword evidence="5 11" id="KW-0630">Potassium</keyword>
<evidence type="ECO:0000256" key="7">
    <source>
        <dbReference type="ARBA" id="ARBA00023027"/>
    </source>
</evidence>
<dbReference type="InterPro" id="IPR000644">
    <property type="entry name" value="CBS_dom"/>
</dbReference>
<dbReference type="PANTHER" id="PTHR11911">
    <property type="entry name" value="INOSINE-5-MONOPHOSPHATE DEHYDROGENASE RELATED"/>
    <property type="match status" value="1"/>
</dbReference>
<evidence type="ECO:0000256" key="9">
    <source>
        <dbReference type="PIRSR" id="PIRSR000130-1"/>
    </source>
</evidence>
<name>A0A1F5S750_9BACT</name>
<dbReference type="NCBIfam" id="TIGR01302">
    <property type="entry name" value="IMP_dehydrog"/>
    <property type="match status" value="1"/>
</dbReference>
<sequence>MSDGVSIKELFEISKGASLAYNDLILLPGHTDFGVEDINLNTKLSRNIELKIPIVSAPMDTVTGDELARWMALLGGIGFIHYNNTIEEQCEMVKAVKGYENGFINEPFVKKPENLIGELKDCPYSNIPITEDGASHGKLAGLLTKYDFAFERHSDIPIRERMIELNELKVARLDQVATNGNLDLSKANNLLFESYSSALPIVDEKGGLEYLVTRKDIETNVEYPLATKDSHKKLRVGAAVGTRELDKERARALVMAGVDAIKIDCAHGHTSYQIEMINYIKKTYPGVDIASGNVVTSNAAEDLIKAGADAICVGMGIGSMCITQEVTAAGRAQASAIYHVSQAAKKYNIPVIADGGISQSGHILKAWILGAHSCMAGNMLAGTDESLGEWIVTKSGEKLKRYRGMGSYEAMKAGSDRRYSVNMNKEKAAEGVVASVLSKGHVYDLLPTITAGIKQGMLKIGCKNIDEIRQKAEKGEIRVEKRTFSAQKEGDVHDLIL</sequence>
<dbReference type="InterPro" id="IPR001093">
    <property type="entry name" value="IMP_DH_GMPRt"/>
</dbReference>
<dbReference type="SMART" id="SM01240">
    <property type="entry name" value="IMPDH"/>
    <property type="match status" value="1"/>
</dbReference>
<dbReference type="GO" id="GO:0006183">
    <property type="term" value="P:GTP biosynthetic process"/>
    <property type="evidence" value="ECO:0007669"/>
    <property type="project" value="TreeGrafter"/>
</dbReference>
<evidence type="ECO:0000256" key="4">
    <source>
        <dbReference type="ARBA" id="ARBA00022755"/>
    </source>
</evidence>
<dbReference type="FunFam" id="3.20.20.70:FF:000086">
    <property type="entry name" value="IMP dehydrogenase, putative"/>
    <property type="match status" value="1"/>
</dbReference>
<evidence type="ECO:0000313" key="15">
    <source>
        <dbReference type="EMBL" id="OGF22499.1"/>
    </source>
</evidence>
<evidence type="ECO:0000313" key="16">
    <source>
        <dbReference type="Proteomes" id="UP000178323"/>
    </source>
</evidence>
<feature type="binding site" evidence="10">
    <location>
        <begin position="314"/>
        <end position="316"/>
    </location>
    <ligand>
        <name>NAD(+)</name>
        <dbReference type="ChEBI" id="CHEBI:57540"/>
    </ligand>
</feature>
<feature type="domain" description="CBS" evidence="14">
    <location>
        <begin position="170"/>
        <end position="227"/>
    </location>
</feature>
<proteinExistence type="inferred from homology"/>
<dbReference type="PANTHER" id="PTHR11911:SF111">
    <property type="entry name" value="INOSINE-5'-MONOPHOSPHATE DEHYDROGENASE"/>
    <property type="match status" value="1"/>
</dbReference>
<evidence type="ECO:0000256" key="8">
    <source>
        <dbReference type="ARBA" id="ARBA00023122"/>
    </source>
</evidence>
<dbReference type="EMBL" id="MFFS01000024">
    <property type="protein sequence ID" value="OGF22499.1"/>
    <property type="molecule type" value="Genomic_DNA"/>
</dbReference>
<feature type="binding site" evidence="10">
    <location>
        <begin position="264"/>
        <end position="266"/>
    </location>
    <ligand>
        <name>NAD(+)</name>
        <dbReference type="ChEBI" id="CHEBI:57540"/>
    </ligand>
</feature>
<keyword evidence="6 13" id="KW-0560">Oxidoreductase</keyword>
<dbReference type="InterPro" id="IPR046342">
    <property type="entry name" value="CBS_dom_sf"/>
</dbReference>
<dbReference type="Proteomes" id="UP000178323">
    <property type="component" value="Unassembled WGS sequence"/>
</dbReference>